<feature type="transmembrane region" description="Helical" evidence="1">
    <location>
        <begin position="49"/>
        <end position="71"/>
    </location>
</feature>
<reference evidence="2 3" key="1">
    <citation type="submission" date="2021-07" db="EMBL/GenBank/DDBJ databases">
        <title>Stakelama flava sp. nov., a novel endophytic bacterium isolated from branch of Kandelia candel.</title>
        <authorList>
            <person name="Tuo L."/>
        </authorList>
    </citation>
    <scope>NUCLEOTIDE SEQUENCE [LARGE SCALE GENOMIC DNA]</scope>
    <source>
        <strain evidence="2 3">CBK3Z-3</strain>
    </source>
</reference>
<accession>A0ABS6XQM6</accession>
<proteinExistence type="predicted"/>
<evidence type="ECO:0000313" key="3">
    <source>
        <dbReference type="Proteomes" id="UP001197214"/>
    </source>
</evidence>
<comment type="caution">
    <text evidence="2">The sequence shown here is derived from an EMBL/GenBank/DDBJ whole genome shotgun (WGS) entry which is preliminary data.</text>
</comment>
<evidence type="ECO:0000256" key="1">
    <source>
        <dbReference type="SAM" id="Phobius"/>
    </source>
</evidence>
<evidence type="ECO:0008006" key="4">
    <source>
        <dbReference type="Google" id="ProtNLM"/>
    </source>
</evidence>
<name>A0ABS6XQM6_9SPHN</name>
<dbReference type="Proteomes" id="UP001197214">
    <property type="component" value="Unassembled WGS sequence"/>
</dbReference>
<organism evidence="2 3">
    <name type="scientific">Stakelama flava</name>
    <dbReference type="NCBI Taxonomy" id="2860338"/>
    <lineage>
        <taxon>Bacteria</taxon>
        <taxon>Pseudomonadati</taxon>
        <taxon>Pseudomonadota</taxon>
        <taxon>Alphaproteobacteria</taxon>
        <taxon>Sphingomonadales</taxon>
        <taxon>Sphingomonadaceae</taxon>
        <taxon>Stakelama</taxon>
    </lineage>
</organism>
<keyword evidence="1" id="KW-0812">Transmembrane</keyword>
<gene>
    <name evidence="2" type="ORF">KY084_12675</name>
</gene>
<keyword evidence="1" id="KW-1133">Transmembrane helix</keyword>
<dbReference type="EMBL" id="JAHWZX010000012">
    <property type="protein sequence ID" value="MBW4331725.1"/>
    <property type="molecule type" value="Genomic_DNA"/>
</dbReference>
<keyword evidence="3" id="KW-1185">Reference proteome</keyword>
<evidence type="ECO:0000313" key="2">
    <source>
        <dbReference type="EMBL" id="MBW4331725.1"/>
    </source>
</evidence>
<protein>
    <recommendedName>
        <fullName evidence="4">DUF805 domain-containing protein</fullName>
    </recommendedName>
</protein>
<feature type="transmembrane region" description="Helical" evidence="1">
    <location>
        <begin position="115"/>
        <end position="134"/>
    </location>
</feature>
<feature type="transmembrane region" description="Helical" evidence="1">
    <location>
        <begin position="83"/>
        <end position="103"/>
    </location>
</feature>
<sequence length="136" mass="15005">MRAIRGAAPCGGNKTYQRRVLGLAIGYLVTLILANWLTRHFALDGAAAMAVALLPAIPMIGIIVVIGRLILDEKDEYLRMLHVRQMLIATGFMLSVCSVWGFLESFDQVPHVPAYWAFIIWCAGLALGTLYNELKS</sequence>
<feature type="transmembrane region" description="Helical" evidence="1">
    <location>
        <begin position="20"/>
        <end position="37"/>
    </location>
</feature>
<keyword evidence="1" id="KW-0472">Membrane</keyword>